<evidence type="ECO:0000256" key="4">
    <source>
        <dbReference type="ARBA" id="ARBA00023242"/>
    </source>
</evidence>
<feature type="domain" description="Cyclin-dependent kinase inhibitor" evidence="6">
    <location>
        <begin position="89"/>
        <end position="140"/>
    </location>
</feature>
<dbReference type="EMBL" id="BMAW01078060">
    <property type="protein sequence ID" value="GFU09412.1"/>
    <property type="molecule type" value="Genomic_DNA"/>
</dbReference>
<evidence type="ECO:0000313" key="7">
    <source>
        <dbReference type="EMBL" id="GFU09412.1"/>
    </source>
</evidence>
<dbReference type="GO" id="GO:0005634">
    <property type="term" value="C:nucleus"/>
    <property type="evidence" value="ECO:0007669"/>
    <property type="project" value="UniProtKB-SubCell"/>
</dbReference>
<comment type="similarity">
    <text evidence="2">Belongs to the CDI family.</text>
</comment>
<sequence>MNYRRKDCTLTEETTLTRRVIIKACYIFVIHWYPKSKNFSNRKVILAFISVFGMTRQMETVYQPDAVTVNAMCRVWGLEPVSVMRVRCNLFGAVRGTEPDVDEVLTHYMSEITERAAKAWNFDFEREQPLTDGRFLWEKVCDEVPKKPNYEKKHKVTNFCEKENTMLVKVCKDIKNDPKCNKSWRLVQSNIKTLSSKQTCHFQIVLPIVCLSHLRRCSK</sequence>
<dbReference type="GO" id="GO:0051726">
    <property type="term" value="P:regulation of cell cycle"/>
    <property type="evidence" value="ECO:0007669"/>
    <property type="project" value="InterPro"/>
</dbReference>
<keyword evidence="3" id="KW-0649">Protein kinase inhibitor</keyword>
<gene>
    <name evidence="7" type="ORF">NPIL_142981</name>
</gene>
<proteinExistence type="inferred from homology"/>
<dbReference type="InterPro" id="IPR044898">
    <property type="entry name" value="CDI_dom_sf"/>
</dbReference>
<accession>A0A8X6UAC1</accession>
<dbReference type="GO" id="GO:0004861">
    <property type="term" value="F:cyclin-dependent protein serine/threonine kinase inhibitor activity"/>
    <property type="evidence" value="ECO:0007669"/>
    <property type="project" value="InterPro"/>
</dbReference>
<reference evidence="7" key="1">
    <citation type="submission" date="2020-08" db="EMBL/GenBank/DDBJ databases">
        <title>Multicomponent nature underlies the extraordinary mechanical properties of spider dragline silk.</title>
        <authorList>
            <person name="Kono N."/>
            <person name="Nakamura H."/>
            <person name="Mori M."/>
            <person name="Yoshida Y."/>
            <person name="Ohtoshi R."/>
            <person name="Malay A.D."/>
            <person name="Moran D.A.P."/>
            <person name="Tomita M."/>
            <person name="Numata K."/>
            <person name="Arakawa K."/>
        </authorList>
    </citation>
    <scope>NUCLEOTIDE SEQUENCE</scope>
</reference>
<name>A0A8X6UAC1_NEPPI</name>
<dbReference type="Pfam" id="PF02234">
    <property type="entry name" value="CDI"/>
    <property type="match status" value="1"/>
</dbReference>
<keyword evidence="4" id="KW-0539">Nucleus</keyword>
<keyword evidence="5" id="KW-0131">Cell cycle</keyword>
<protein>
    <recommendedName>
        <fullName evidence="6">Cyclin-dependent kinase inhibitor domain-containing protein</fullName>
    </recommendedName>
</protein>
<dbReference type="Gene3D" id="4.10.365.10">
    <property type="entry name" value="p27"/>
    <property type="match status" value="1"/>
</dbReference>
<dbReference type="OrthoDB" id="6422544at2759"/>
<evidence type="ECO:0000256" key="2">
    <source>
        <dbReference type="ARBA" id="ARBA00006726"/>
    </source>
</evidence>
<evidence type="ECO:0000259" key="6">
    <source>
        <dbReference type="Pfam" id="PF02234"/>
    </source>
</evidence>
<dbReference type="PANTHER" id="PTHR10265">
    <property type="entry name" value="CYCLIN-DEPENDENT KINASE INHIBITOR 1"/>
    <property type="match status" value="1"/>
</dbReference>
<dbReference type="PANTHER" id="PTHR10265:SF45">
    <property type="entry name" value="DACAPO"/>
    <property type="match status" value="1"/>
</dbReference>
<dbReference type="AlphaFoldDB" id="A0A8X6UAC1"/>
<dbReference type="InterPro" id="IPR003175">
    <property type="entry name" value="CDI_dom"/>
</dbReference>
<comment type="subcellular location">
    <subcellularLocation>
        <location evidence="1">Nucleus</location>
    </subcellularLocation>
</comment>
<evidence type="ECO:0000256" key="1">
    <source>
        <dbReference type="ARBA" id="ARBA00004123"/>
    </source>
</evidence>
<evidence type="ECO:0000313" key="8">
    <source>
        <dbReference type="Proteomes" id="UP000887013"/>
    </source>
</evidence>
<dbReference type="Proteomes" id="UP000887013">
    <property type="component" value="Unassembled WGS sequence"/>
</dbReference>
<organism evidence="7 8">
    <name type="scientific">Nephila pilipes</name>
    <name type="common">Giant wood spider</name>
    <name type="synonym">Nephila maculata</name>
    <dbReference type="NCBI Taxonomy" id="299642"/>
    <lineage>
        <taxon>Eukaryota</taxon>
        <taxon>Metazoa</taxon>
        <taxon>Ecdysozoa</taxon>
        <taxon>Arthropoda</taxon>
        <taxon>Chelicerata</taxon>
        <taxon>Arachnida</taxon>
        <taxon>Araneae</taxon>
        <taxon>Araneomorphae</taxon>
        <taxon>Entelegynae</taxon>
        <taxon>Araneoidea</taxon>
        <taxon>Nephilidae</taxon>
        <taxon>Nephila</taxon>
    </lineage>
</organism>
<keyword evidence="8" id="KW-1185">Reference proteome</keyword>
<comment type="caution">
    <text evidence="7">The sequence shown here is derived from an EMBL/GenBank/DDBJ whole genome shotgun (WGS) entry which is preliminary data.</text>
</comment>
<evidence type="ECO:0000256" key="3">
    <source>
        <dbReference type="ARBA" id="ARBA00023013"/>
    </source>
</evidence>
<evidence type="ECO:0000256" key="5">
    <source>
        <dbReference type="ARBA" id="ARBA00023306"/>
    </source>
</evidence>